<dbReference type="AlphaFoldDB" id="A0A3L6QTQ3"/>
<dbReference type="PANTHER" id="PTHR33207">
    <property type="entry name" value="F-BOX DOMAIN CONTAINING PROTEIN-RELATED"/>
    <property type="match status" value="1"/>
</dbReference>
<dbReference type="Proteomes" id="UP000275267">
    <property type="component" value="Unassembled WGS sequence"/>
</dbReference>
<keyword evidence="2" id="KW-1185">Reference proteome</keyword>
<organism evidence="1 2">
    <name type="scientific">Panicum miliaceum</name>
    <name type="common">Proso millet</name>
    <name type="synonym">Broomcorn millet</name>
    <dbReference type="NCBI Taxonomy" id="4540"/>
    <lineage>
        <taxon>Eukaryota</taxon>
        <taxon>Viridiplantae</taxon>
        <taxon>Streptophyta</taxon>
        <taxon>Embryophyta</taxon>
        <taxon>Tracheophyta</taxon>
        <taxon>Spermatophyta</taxon>
        <taxon>Magnoliopsida</taxon>
        <taxon>Liliopsida</taxon>
        <taxon>Poales</taxon>
        <taxon>Poaceae</taxon>
        <taxon>PACMAD clade</taxon>
        <taxon>Panicoideae</taxon>
        <taxon>Panicodae</taxon>
        <taxon>Paniceae</taxon>
        <taxon>Panicinae</taxon>
        <taxon>Panicum</taxon>
        <taxon>Panicum sect. Panicum</taxon>
    </lineage>
</organism>
<dbReference type="EMBL" id="PQIB02000011">
    <property type="protein sequence ID" value="RLM87197.1"/>
    <property type="molecule type" value="Genomic_DNA"/>
</dbReference>
<comment type="caution">
    <text evidence="1">The sequence shown here is derived from an EMBL/GenBank/DDBJ whole genome shotgun (WGS) entry which is preliminary data.</text>
</comment>
<dbReference type="OrthoDB" id="659406at2759"/>
<evidence type="ECO:0000313" key="2">
    <source>
        <dbReference type="Proteomes" id="UP000275267"/>
    </source>
</evidence>
<reference evidence="2" key="1">
    <citation type="journal article" date="2019" name="Nat. Commun.">
        <title>The genome of broomcorn millet.</title>
        <authorList>
            <person name="Zou C."/>
            <person name="Miki D."/>
            <person name="Li D."/>
            <person name="Tang Q."/>
            <person name="Xiao L."/>
            <person name="Rajput S."/>
            <person name="Deng P."/>
            <person name="Jia W."/>
            <person name="Huang R."/>
            <person name="Zhang M."/>
            <person name="Sun Y."/>
            <person name="Hu J."/>
            <person name="Fu X."/>
            <person name="Schnable P.S."/>
            <person name="Li F."/>
            <person name="Zhang H."/>
            <person name="Feng B."/>
            <person name="Zhu X."/>
            <person name="Liu R."/>
            <person name="Schnable J.C."/>
            <person name="Zhu J.-K."/>
            <person name="Zhang H."/>
        </authorList>
    </citation>
    <scope>NUCLEOTIDE SEQUENCE [LARGE SCALE GENOMIC DNA]</scope>
</reference>
<name>A0A3L6QTQ3_PANMI</name>
<protein>
    <submittedName>
        <fullName evidence="1">Uncharacterized protein</fullName>
    </submittedName>
</protein>
<gene>
    <name evidence="1" type="ORF">C2845_PM04G15520</name>
</gene>
<accession>A0A3L6QTQ3</accession>
<sequence length="322" mass="35853">MGRRWRRVIADVSFLRDFRALRVPSLVAGHFRVSRRKYGPWPPGCNPEFVPSPSSPLTGGDADAPRRLSFDFLPQRIDDLPEWEIADRRGAIYLLLNEGTRATPYRLPNLVVGEPFSRCYTVVPPLADLHGCRCFGAFLLDDDDDGSHHGLGAITVSRFRVLYALYRYGVARACVFSSRSGSWADARRTADCGVELLPGLGSIFFAGQSSGYIRAMGDHGQRQGDDLKVFTREECGGWVLEARVLLSQATCALPGYKEWYFKRPGKIVSEAEGHVLVITPWEEEWLISVNLETMECKLELDKTAGGIPYVLPWPPVGLCSAT</sequence>
<evidence type="ECO:0000313" key="1">
    <source>
        <dbReference type="EMBL" id="RLM87197.1"/>
    </source>
</evidence>
<proteinExistence type="predicted"/>